<feature type="repeat" description="WD" evidence="1">
    <location>
        <begin position="387"/>
        <end position="421"/>
    </location>
</feature>
<dbReference type="InterPro" id="IPR011047">
    <property type="entry name" value="Quinoprotein_ADH-like_sf"/>
</dbReference>
<keyword evidence="4" id="KW-1185">Reference proteome</keyword>
<gene>
    <name evidence="3" type="ORF">Pa4123_86350</name>
</gene>
<evidence type="ECO:0000256" key="1">
    <source>
        <dbReference type="PROSITE-ProRule" id="PRU00221"/>
    </source>
</evidence>
<dbReference type="SUPFAM" id="SSF50998">
    <property type="entry name" value="Quinoprotein alcohol dehydrogenase-like"/>
    <property type="match status" value="1"/>
</dbReference>
<evidence type="ECO:0008006" key="5">
    <source>
        <dbReference type="Google" id="ProtNLM"/>
    </source>
</evidence>
<keyword evidence="1" id="KW-0853">WD repeat</keyword>
<proteinExistence type="predicted"/>
<feature type="region of interest" description="Disordered" evidence="2">
    <location>
        <begin position="268"/>
        <end position="293"/>
    </location>
</feature>
<dbReference type="Gene3D" id="2.130.10.10">
    <property type="entry name" value="YVTN repeat-like/Quinoprotein amine dehydrogenase"/>
    <property type="match status" value="3"/>
</dbReference>
<protein>
    <recommendedName>
        <fullName evidence="5">WD40 repeat domain-containing protein</fullName>
    </recommendedName>
</protein>
<comment type="caution">
    <text evidence="3">The sequence shown here is derived from an EMBL/GenBank/DDBJ whole genome shotgun (WGS) entry which is preliminary data.</text>
</comment>
<organism evidence="3 4">
    <name type="scientific">Phytohabitans aurantiacus</name>
    <dbReference type="NCBI Taxonomy" id="3016789"/>
    <lineage>
        <taxon>Bacteria</taxon>
        <taxon>Bacillati</taxon>
        <taxon>Actinomycetota</taxon>
        <taxon>Actinomycetes</taxon>
        <taxon>Micromonosporales</taxon>
        <taxon>Micromonosporaceae</taxon>
    </lineage>
</organism>
<dbReference type="InterPro" id="IPR015943">
    <property type="entry name" value="WD40/YVTN_repeat-like_dom_sf"/>
</dbReference>
<dbReference type="PROSITE" id="PS50082">
    <property type="entry name" value="WD_REPEATS_2"/>
    <property type="match status" value="1"/>
</dbReference>
<dbReference type="EMBL" id="BSDI01000083">
    <property type="protein sequence ID" value="GLI03357.1"/>
    <property type="molecule type" value="Genomic_DNA"/>
</dbReference>
<evidence type="ECO:0000313" key="4">
    <source>
        <dbReference type="Proteomes" id="UP001144280"/>
    </source>
</evidence>
<dbReference type="InterPro" id="IPR001680">
    <property type="entry name" value="WD40_rpt"/>
</dbReference>
<dbReference type="SMART" id="SM00320">
    <property type="entry name" value="WD40"/>
    <property type="match status" value="4"/>
</dbReference>
<dbReference type="RefSeq" id="WP_281905490.1">
    <property type="nucleotide sequence ID" value="NZ_BSDI01000083.1"/>
</dbReference>
<name>A0ABQ5RBR2_9ACTN</name>
<evidence type="ECO:0000256" key="2">
    <source>
        <dbReference type="SAM" id="MobiDB-lite"/>
    </source>
</evidence>
<dbReference type="PANTHER" id="PTHR19879:SF9">
    <property type="entry name" value="TRANSCRIPTION INITIATION FACTOR TFIID SUBUNIT 5"/>
    <property type="match status" value="1"/>
</dbReference>
<reference evidence="3" key="1">
    <citation type="submission" date="2022-12" db="EMBL/GenBank/DDBJ databases">
        <title>New Phytohabitans aurantiacus sp. RD004123 nov., an actinomycete isolated from soil.</title>
        <authorList>
            <person name="Triningsih D.W."/>
            <person name="Harunari E."/>
            <person name="Igarashi Y."/>
        </authorList>
    </citation>
    <scope>NUCLEOTIDE SEQUENCE</scope>
    <source>
        <strain evidence="3">RD004123</strain>
    </source>
</reference>
<dbReference type="Proteomes" id="UP001144280">
    <property type="component" value="Unassembled WGS sequence"/>
</dbReference>
<accession>A0ABQ5RBR2</accession>
<dbReference type="PANTHER" id="PTHR19879">
    <property type="entry name" value="TRANSCRIPTION INITIATION FACTOR TFIID"/>
    <property type="match status" value="1"/>
</dbReference>
<evidence type="ECO:0000313" key="3">
    <source>
        <dbReference type="EMBL" id="GLI03357.1"/>
    </source>
</evidence>
<sequence length="507" mass="52511">MVHIGLASERPRANTAVVGTGGQIGVGDLDGTVALYDIRDPDQPKPGPTLTARGSVVDLAVTTDGTALAIADQAGTTVMRFGLEAADDGGFGFSERRATVSGGGGVAFSGDRTRLFTGTRFWDITDLTAAGGMDRSVSFSHQYSTAGDLLAAPAYSFGPVVLLRRTTPDGSVTPLGEIQFPGPDDGRKPLAVAVSPDRRLLVASTETGGRVWTLADPVRPRPAGELRVGKPLRSLAFTDRPGFLVAVDNGGEASIWEVADAASPRRVAALAPPPPPSPKPSDDGIDGWSTVDGPAGWGEIATAARAPRLVSVSADLKTVTVWDIRDPRKPRPAGTVTVQGSPTGFSMSVGALSPDGNALVAQMGGADRGLRLWDISNPSAPAPKGALTGYTQTVNRAAFSPRGNVVATVDAISQMRLWEVSDLAAPTALLSVTRGQAGHPPYLAVAFDGGGDSVYFGNEAMYSWNVADATRMSANPRAYACSIVGKGPSAAEWAATLPAVTWREVCR</sequence>